<organism evidence="6 7">
    <name type="scientific">Streptomyces thermolilacinus SPC6</name>
    <dbReference type="NCBI Taxonomy" id="1306406"/>
    <lineage>
        <taxon>Bacteria</taxon>
        <taxon>Bacillati</taxon>
        <taxon>Actinomycetota</taxon>
        <taxon>Actinomycetes</taxon>
        <taxon>Kitasatosporales</taxon>
        <taxon>Streptomycetaceae</taxon>
        <taxon>Streptomyces</taxon>
    </lineage>
</organism>
<evidence type="ECO:0000256" key="3">
    <source>
        <dbReference type="SAM" id="MobiDB-lite"/>
    </source>
</evidence>
<protein>
    <submittedName>
        <fullName evidence="6">Amino acid ABC transporter substrate-binding protein</fullName>
    </submittedName>
</protein>
<dbReference type="OrthoDB" id="3861418at2"/>
<dbReference type="EMBL" id="ASHX02000001">
    <property type="protein sequence ID" value="OEJ96865.1"/>
    <property type="molecule type" value="Genomic_DNA"/>
</dbReference>
<gene>
    <name evidence="6" type="ORF">J116_022880</name>
</gene>
<sequence>MRPSRAADPLLRAALALLVTLSAACGSRLPERDSASPPAATPEGGPPIRVGVITSATSPVGGDAFTGPRDGALAYFAALNARGGVDGRRVEPVTCDDGGSGVGNHTCVTELVEERKVFALVATTALDYAAASRVSRAGVPDIGGQPIGPAYDTYPHLYGIYGSSAPRTGGRPGWNGVLYGGTEVYRYFKRAHGARTAAVVSYNQPSSAAYARLVTRGLEAEGYRVVTEQVDFALPNFRAVAADLRAQRPDLVLDALDSHGNARLCEAMDAVGAIPVAKVTNVQNWNSAVPDAYAKAPRCRNALWATGASRSHDDTSHPAVREFRAAMDAHAKGVTLRSQWQLEGWAAAMWFTDAARACLAAGPRGLTRACVERYLTRREPYTARGLLLPVRFERLARPPRTRRTCLSVARWRDGEGWVSQGDMNDNCATVPQLGYRP</sequence>
<keyword evidence="7" id="KW-1185">Reference proteome</keyword>
<reference evidence="6 7" key="1">
    <citation type="journal article" date="2013" name="Genome Announc.">
        <title>Genome Sequence of Streptomyces violaceusniger Strain SPC6, a Halotolerant Streptomycete That Exhibits Rapid Growth and Development.</title>
        <authorList>
            <person name="Chen X."/>
            <person name="Zhang B."/>
            <person name="Zhang W."/>
            <person name="Wu X."/>
            <person name="Zhang M."/>
            <person name="Chen T."/>
            <person name="Liu G."/>
            <person name="Dyson P."/>
        </authorList>
    </citation>
    <scope>NUCLEOTIDE SEQUENCE [LARGE SCALE GENOMIC DNA]</scope>
    <source>
        <strain evidence="6 7">SPC6</strain>
    </source>
</reference>
<dbReference type="eggNOG" id="COG0683">
    <property type="taxonomic scope" value="Bacteria"/>
</dbReference>
<dbReference type="InterPro" id="IPR028081">
    <property type="entry name" value="Leu-bd"/>
</dbReference>
<feature type="region of interest" description="Disordered" evidence="3">
    <location>
        <begin position="29"/>
        <end position="50"/>
    </location>
</feature>
<dbReference type="Proteomes" id="UP000095329">
    <property type="component" value="Unassembled WGS sequence"/>
</dbReference>
<feature type="signal peptide" evidence="4">
    <location>
        <begin position="1"/>
        <end position="24"/>
    </location>
</feature>
<feature type="domain" description="Leucine-binding protein" evidence="5">
    <location>
        <begin position="47"/>
        <end position="414"/>
    </location>
</feature>
<evidence type="ECO:0000313" key="6">
    <source>
        <dbReference type="EMBL" id="OEJ96865.1"/>
    </source>
</evidence>
<evidence type="ECO:0000259" key="5">
    <source>
        <dbReference type="Pfam" id="PF13458"/>
    </source>
</evidence>
<feature type="chain" id="PRO_5039080403" evidence="4">
    <location>
        <begin position="25"/>
        <end position="437"/>
    </location>
</feature>
<dbReference type="PANTHER" id="PTHR47235">
    <property type="entry name" value="BLR6548 PROTEIN"/>
    <property type="match status" value="1"/>
</dbReference>
<evidence type="ECO:0000256" key="4">
    <source>
        <dbReference type="SAM" id="SignalP"/>
    </source>
</evidence>
<name>A0A1D3DX17_9ACTN</name>
<dbReference type="CDD" id="cd06341">
    <property type="entry name" value="PBP1_ABC_ligand_binding-like"/>
    <property type="match status" value="1"/>
</dbReference>
<proteinExistence type="inferred from homology"/>
<accession>A0A1D3DX17</accession>
<dbReference type="PANTHER" id="PTHR47235:SF1">
    <property type="entry name" value="BLR6548 PROTEIN"/>
    <property type="match status" value="1"/>
</dbReference>
<keyword evidence="2 4" id="KW-0732">Signal</keyword>
<comment type="similarity">
    <text evidence="1">Belongs to the leucine-binding protein family.</text>
</comment>
<dbReference type="SUPFAM" id="SSF53822">
    <property type="entry name" value="Periplasmic binding protein-like I"/>
    <property type="match status" value="1"/>
</dbReference>
<dbReference type="Gene3D" id="3.40.50.2300">
    <property type="match status" value="2"/>
</dbReference>
<evidence type="ECO:0000256" key="1">
    <source>
        <dbReference type="ARBA" id="ARBA00010062"/>
    </source>
</evidence>
<evidence type="ECO:0000256" key="2">
    <source>
        <dbReference type="ARBA" id="ARBA00022729"/>
    </source>
</evidence>
<dbReference type="RefSeq" id="WP_023589414.1">
    <property type="nucleotide sequence ID" value="NZ_ASHX02000001.1"/>
</dbReference>
<dbReference type="PROSITE" id="PS51257">
    <property type="entry name" value="PROKAR_LIPOPROTEIN"/>
    <property type="match status" value="1"/>
</dbReference>
<dbReference type="AlphaFoldDB" id="A0A1D3DX17"/>
<dbReference type="Pfam" id="PF13458">
    <property type="entry name" value="Peripla_BP_6"/>
    <property type="match status" value="1"/>
</dbReference>
<comment type="caution">
    <text evidence="6">The sequence shown here is derived from an EMBL/GenBank/DDBJ whole genome shotgun (WGS) entry which is preliminary data.</text>
</comment>
<dbReference type="InterPro" id="IPR028082">
    <property type="entry name" value="Peripla_BP_I"/>
</dbReference>
<dbReference type="STRING" id="1306406.J116_022880"/>
<evidence type="ECO:0000313" key="7">
    <source>
        <dbReference type="Proteomes" id="UP000095329"/>
    </source>
</evidence>